<evidence type="ECO:0000313" key="2">
    <source>
        <dbReference type="Proteomes" id="UP000094801"/>
    </source>
</evidence>
<reference evidence="2" key="1">
    <citation type="submission" date="2016-04" db="EMBL/GenBank/DDBJ databases">
        <title>Comparative genomics of biotechnologically important yeasts.</title>
        <authorList>
            <consortium name="DOE Joint Genome Institute"/>
            <person name="Riley R."/>
            <person name="Haridas S."/>
            <person name="Wolfe K.H."/>
            <person name="Lopes M.R."/>
            <person name="Hittinger C.T."/>
            <person name="Goker M."/>
            <person name="Salamov A."/>
            <person name="Wisecaver J."/>
            <person name="Long T.M."/>
            <person name="Aerts A.L."/>
            <person name="Barry K."/>
            <person name="Choi C."/>
            <person name="Clum A."/>
            <person name="Coughlan A.Y."/>
            <person name="Deshpande S."/>
            <person name="Douglass A.P."/>
            <person name="Hanson S.J."/>
            <person name="Klenk H.-P."/>
            <person name="Labutti K."/>
            <person name="Lapidus A."/>
            <person name="Lindquist E."/>
            <person name="Lipzen A."/>
            <person name="Meier-Kolthoff J.P."/>
            <person name="Ohm R.A."/>
            <person name="Otillar R.P."/>
            <person name="Pangilinan J."/>
            <person name="Peng Y."/>
            <person name="Rokas A."/>
            <person name="Rosa C.A."/>
            <person name="Scheuner C."/>
            <person name="Sibirny A.A."/>
            <person name="Slot J.C."/>
            <person name="Stielow J.B."/>
            <person name="Sun H."/>
            <person name="Kurtzman C.P."/>
            <person name="Blackwell M."/>
            <person name="Grigoriev I.V."/>
            <person name="Jeffries T.W."/>
        </authorList>
    </citation>
    <scope>NUCLEOTIDE SEQUENCE [LARGE SCALE GENOMIC DNA]</scope>
    <source>
        <strain evidence="2">NRRL YB-2248</strain>
    </source>
</reference>
<keyword evidence="2" id="KW-1185">Reference proteome</keyword>
<dbReference type="Proteomes" id="UP000094801">
    <property type="component" value="Unassembled WGS sequence"/>
</dbReference>
<protein>
    <submittedName>
        <fullName evidence="1">Uncharacterized protein</fullName>
    </submittedName>
</protein>
<sequence>MKNVLIINADNNVGVELTRAFAREGESVFPIGTKSDSLLSDMEYLNPELSYFFHPIFNKLDSKQSYASLANVLQKKGCEKIDVIIHLKDTNESNTSSFDFQLANSMKGMLSSSSLMCYGLSHESFCLSDRDEKSLEVMVDTCEKLLSSDISGLKVIKLVDHEKEFRGSAKEIAEYYIDQIDIAQFQVSRLDSVFDVFYFMIYNFMPRSIMKLYFNNVKFCRRYLGI</sequence>
<proteinExistence type="predicted"/>
<dbReference type="EMBL" id="KV453849">
    <property type="protein sequence ID" value="ODV86925.1"/>
    <property type="molecule type" value="Genomic_DNA"/>
</dbReference>
<accession>A0A1E4T5A6</accession>
<gene>
    <name evidence="1" type="ORF">CANARDRAFT_21905</name>
</gene>
<dbReference type="AlphaFoldDB" id="A0A1E4T5A6"/>
<evidence type="ECO:0000313" key="1">
    <source>
        <dbReference type="EMBL" id="ODV86925.1"/>
    </source>
</evidence>
<name>A0A1E4T5A6_9ASCO</name>
<organism evidence="1 2">
    <name type="scientific">[Candida] arabinofermentans NRRL YB-2248</name>
    <dbReference type="NCBI Taxonomy" id="983967"/>
    <lineage>
        <taxon>Eukaryota</taxon>
        <taxon>Fungi</taxon>
        <taxon>Dikarya</taxon>
        <taxon>Ascomycota</taxon>
        <taxon>Saccharomycotina</taxon>
        <taxon>Pichiomycetes</taxon>
        <taxon>Pichiales</taxon>
        <taxon>Pichiaceae</taxon>
        <taxon>Ogataea</taxon>
        <taxon>Ogataea/Candida clade</taxon>
    </lineage>
</organism>